<keyword evidence="1" id="KW-0560">Oxidoreductase</keyword>
<protein>
    <recommendedName>
        <fullName evidence="2">Pyridoxamine 5'-phosphate oxidase N-terminal domain-containing protein</fullName>
    </recommendedName>
</protein>
<evidence type="ECO:0000313" key="3">
    <source>
        <dbReference type="EMBL" id="TDP38000.1"/>
    </source>
</evidence>
<dbReference type="Proteomes" id="UP000295087">
    <property type="component" value="Unassembled WGS sequence"/>
</dbReference>
<dbReference type="EMBL" id="SNXK01000004">
    <property type="protein sequence ID" value="TDP38000.1"/>
    <property type="molecule type" value="Genomic_DNA"/>
</dbReference>
<evidence type="ECO:0000313" key="4">
    <source>
        <dbReference type="Proteomes" id="UP000295087"/>
    </source>
</evidence>
<evidence type="ECO:0000256" key="1">
    <source>
        <dbReference type="ARBA" id="ARBA00023002"/>
    </source>
</evidence>
<accession>A0A4R6PJW1</accession>
<dbReference type="GO" id="GO:0016627">
    <property type="term" value="F:oxidoreductase activity, acting on the CH-CH group of donors"/>
    <property type="evidence" value="ECO:0007669"/>
    <property type="project" value="TreeGrafter"/>
</dbReference>
<dbReference type="RefSeq" id="WP_067488925.1">
    <property type="nucleotide sequence ID" value="NZ_JBHXPO010000008.1"/>
</dbReference>
<proteinExistence type="predicted"/>
<dbReference type="Gene3D" id="2.30.110.10">
    <property type="entry name" value="Electron Transport, Fmn-binding Protein, Chain A"/>
    <property type="match status" value="1"/>
</dbReference>
<keyword evidence="4" id="KW-1185">Reference proteome</keyword>
<sequence length="133" mass="14480">MDHLDTMLDDLSTGKYLLLTTFRRDGRPVPTPVWAMRDGAALAVWTAADTGKVKRIRNSGRVTVCSCDWRGNPLGVPVPGFAEVLTPGESAHFTGLMKRKYGLVARIGLAGSALRGGSERMAGIRIRLERRSV</sequence>
<dbReference type="Pfam" id="PF01243">
    <property type="entry name" value="PNPOx_N"/>
    <property type="match status" value="1"/>
</dbReference>
<dbReference type="AlphaFoldDB" id="A0A4R6PJW1"/>
<name>A0A4R6PJW1_NOCIG</name>
<evidence type="ECO:0000259" key="2">
    <source>
        <dbReference type="Pfam" id="PF01243"/>
    </source>
</evidence>
<dbReference type="GO" id="GO:0005829">
    <property type="term" value="C:cytosol"/>
    <property type="evidence" value="ECO:0007669"/>
    <property type="project" value="TreeGrafter"/>
</dbReference>
<dbReference type="NCBIfam" id="TIGR03666">
    <property type="entry name" value="Rv2061_F420"/>
    <property type="match status" value="1"/>
</dbReference>
<organism evidence="3 4">
    <name type="scientific">Nocardia ignorata</name>
    <dbReference type="NCBI Taxonomy" id="145285"/>
    <lineage>
        <taxon>Bacteria</taxon>
        <taxon>Bacillati</taxon>
        <taxon>Actinomycetota</taxon>
        <taxon>Actinomycetes</taxon>
        <taxon>Mycobacteriales</taxon>
        <taxon>Nocardiaceae</taxon>
        <taxon>Nocardia</taxon>
    </lineage>
</organism>
<dbReference type="PANTHER" id="PTHR35176:SF11">
    <property type="entry name" value="PYRIDOXAMINE 5'-PHOSPHATE OXIDASE FAMILY PROTEIN"/>
    <property type="match status" value="1"/>
</dbReference>
<dbReference type="PANTHER" id="PTHR35176">
    <property type="entry name" value="HEME OXYGENASE HI_0854-RELATED"/>
    <property type="match status" value="1"/>
</dbReference>
<dbReference type="InterPro" id="IPR019965">
    <property type="entry name" value="PPOX_F420-dep_Rv2061_put"/>
</dbReference>
<gene>
    <name evidence="3" type="ORF">DFR75_104352</name>
</gene>
<dbReference type="InterPro" id="IPR012349">
    <property type="entry name" value="Split_barrel_FMN-bd"/>
</dbReference>
<dbReference type="GO" id="GO:0070967">
    <property type="term" value="F:coenzyme F420 binding"/>
    <property type="evidence" value="ECO:0007669"/>
    <property type="project" value="TreeGrafter"/>
</dbReference>
<reference evidence="3 4" key="1">
    <citation type="submission" date="2019-03" db="EMBL/GenBank/DDBJ databases">
        <title>Genomic Encyclopedia of Type Strains, Phase IV (KMG-IV): sequencing the most valuable type-strain genomes for metagenomic binning, comparative biology and taxonomic classification.</title>
        <authorList>
            <person name="Goeker M."/>
        </authorList>
    </citation>
    <scope>NUCLEOTIDE SEQUENCE [LARGE SCALE GENOMIC DNA]</scope>
    <source>
        <strain evidence="3 4">DSM 44496</strain>
    </source>
</reference>
<comment type="caution">
    <text evidence="3">The sequence shown here is derived from an EMBL/GenBank/DDBJ whole genome shotgun (WGS) entry which is preliminary data.</text>
</comment>
<dbReference type="InterPro" id="IPR052019">
    <property type="entry name" value="F420H2_bilvrd_red/Heme_oxyg"/>
</dbReference>
<dbReference type="InterPro" id="IPR011576">
    <property type="entry name" value="Pyridox_Oxase_N"/>
</dbReference>
<dbReference type="SUPFAM" id="SSF50475">
    <property type="entry name" value="FMN-binding split barrel"/>
    <property type="match status" value="1"/>
</dbReference>
<feature type="domain" description="Pyridoxamine 5'-phosphate oxidase N-terminal" evidence="2">
    <location>
        <begin position="15"/>
        <end position="105"/>
    </location>
</feature>